<dbReference type="PANTHER" id="PTHR33376">
    <property type="match status" value="1"/>
</dbReference>
<accession>A0A2A4HMF2</accession>
<dbReference type="InterPro" id="IPR018389">
    <property type="entry name" value="DctP_fam"/>
</dbReference>
<evidence type="ECO:0000256" key="2">
    <source>
        <dbReference type="ARBA" id="ARBA00022448"/>
    </source>
</evidence>
<feature type="signal peptide" evidence="4">
    <location>
        <begin position="1"/>
        <end position="25"/>
    </location>
</feature>
<feature type="chain" id="PRO_5012246508" description="C4-dicarboxylate ABC transporter substrate-binding protein" evidence="4">
    <location>
        <begin position="26"/>
        <end position="328"/>
    </location>
</feature>
<dbReference type="Gene3D" id="3.40.190.170">
    <property type="entry name" value="Bacterial extracellular solute-binding protein, family 7"/>
    <property type="match status" value="1"/>
</dbReference>
<dbReference type="GO" id="GO:0055085">
    <property type="term" value="P:transmembrane transport"/>
    <property type="evidence" value="ECO:0007669"/>
    <property type="project" value="InterPro"/>
</dbReference>
<keyword evidence="6" id="KW-1185">Reference proteome</keyword>
<protein>
    <recommendedName>
        <fullName evidence="7">C4-dicarboxylate ABC transporter substrate-binding protein</fullName>
    </recommendedName>
</protein>
<dbReference type="GO" id="GO:0030288">
    <property type="term" value="C:outer membrane-bounded periplasmic space"/>
    <property type="evidence" value="ECO:0007669"/>
    <property type="project" value="InterPro"/>
</dbReference>
<proteinExistence type="inferred from homology"/>
<name>A0A2A4HMF2_9GAMM</name>
<dbReference type="InterPro" id="IPR038404">
    <property type="entry name" value="TRAP_DctP_sf"/>
</dbReference>
<evidence type="ECO:0008006" key="7">
    <source>
        <dbReference type="Google" id="ProtNLM"/>
    </source>
</evidence>
<dbReference type="NCBIfam" id="NF037995">
    <property type="entry name" value="TRAP_S1"/>
    <property type="match status" value="1"/>
</dbReference>
<dbReference type="RefSeq" id="WP_096651613.1">
    <property type="nucleotide sequence ID" value="NZ_NWUX01000008.1"/>
</dbReference>
<organism evidence="5 6">
    <name type="scientific">Vreelandella nigrificans</name>
    <dbReference type="NCBI Taxonomy" id="2042704"/>
    <lineage>
        <taxon>Bacteria</taxon>
        <taxon>Pseudomonadati</taxon>
        <taxon>Pseudomonadota</taxon>
        <taxon>Gammaproteobacteria</taxon>
        <taxon>Oceanospirillales</taxon>
        <taxon>Halomonadaceae</taxon>
        <taxon>Vreelandella</taxon>
    </lineage>
</organism>
<dbReference type="Pfam" id="PF03480">
    <property type="entry name" value="DctP"/>
    <property type="match status" value="1"/>
</dbReference>
<evidence type="ECO:0000313" key="5">
    <source>
        <dbReference type="EMBL" id="PCF95597.1"/>
    </source>
</evidence>
<comment type="caution">
    <text evidence="5">The sequence shown here is derived from an EMBL/GenBank/DDBJ whole genome shotgun (WGS) entry which is preliminary data.</text>
</comment>
<dbReference type="CDD" id="cd13603">
    <property type="entry name" value="PBP2_TRAP_Siap_TeaA_like"/>
    <property type="match status" value="1"/>
</dbReference>
<evidence type="ECO:0000256" key="3">
    <source>
        <dbReference type="ARBA" id="ARBA00022729"/>
    </source>
</evidence>
<dbReference type="NCBIfam" id="TIGR00787">
    <property type="entry name" value="dctP"/>
    <property type="match status" value="1"/>
</dbReference>
<dbReference type="Proteomes" id="UP000218677">
    <property type="component" value="Unassembled WGS sequence"/>
</dbReference>
<gene>
    <name evidence="5" type="ORF">CPA45_11130</name>
</gene>
<dbReference type="EMBL" id="NWUX01000008">
    <property type="protein sequence ID" value="PCF95597.1"/>
    <property type="molecule type" value="Genomic_DNA"/>
</dbReference>
<dbReference type="PIRSF" id="PIRSF006470">
    <property type="entry name" value="DctB"/>
    <property type="match status" value="1"/>
</dbReference>
<sequence>MTKRTLSRLALVAATSMLFISPAMAETLRLGTVVSAPHPWIDAAEAFKAEVAEATDGRINVQIFPGGQLGNDQTMVDEIRIGTTDMIIGGVMNISPYTPEFEIFSLNYLFEDMDKFQAATSPESPVFDYFDNAMQTSGVGLKLLSLTGGGTRNLSTNTGPVTQPSDMQGVKMRVTGSRLDADMWQSVGALTTSLPWTEIYTGLQTGVVGAFESTISGYYSSRLYEVAPYHAKTEHQVMMSHISISENRFNRFSEEDQAIILKAAQNAGEFGTEKGVEYDAEFIQEFEELGVTVTEVDKQAFIDAVVPLHDEFAEERGLTELLETIRNL</sequence>
<comment type="similarity">
    <text evidence="1">Belongs to the bacterial solute-binding protein 7 family.</text>
</comment>
<dbReference type="AlphaFoldDB" id="A0A2A4HMF2"/>
<dbReference type="OrthoDB" id="8690069at2"/>
<reference evidence="6" key="1">
    <citation type="submission" date="2017-09" db="EMBL/GenBank/DDBJ databases">
        <authorList>
            <person name="Cho G.-S."/>
            <person name="Oguntoyinbo F.A."/>
            <person name="Cnockaert M."/>
            <person name="Kabisch J."/>
            <person name="Neve H."/>
            <person name="Bockelmann W."/>
            <person name="Wenning M."/>
            <person name="Franz C.M."/>
            <person name="Vandamme P."/>
        </authorList>
    </citation>
    <scope>NUCLEOTIDE SEQUENCE [LARGE SCALE GENOMIC DNA]</scope>
    <source>
        <strain evidence="6">MBT G8648</strain>
    </source>
</reference>
<evidence type="ECO:0000256" key="4">
    <source>
        <dbReference type="SAM" id="SignalP"/>
    </source>
</evidence>
<dbReference type="InterPro" id="IPR004682">
    <property type="entry name" value="TRAP_DctP"/>
</dbReference>
<evidence type="ECO:0000256" key="1">
    <source>
        <dbReference type="ARBA" id="ARBA00009023"/>
    </source>
</evidence>
<keyword evidence="2" id="KW-0813">Transport</keyword>
<dbReference type="PANTHER" id="PTHR33376:SF7">
    <property type="entry name" value="C4-DICARBOXYLATE-BINDING PROTEIN DCTB"/>
    <property type="match status" value="1"/>
</dbReference>
<evidence type="ECO:0000313" key="6">
    <source>
        <dbReference type="Proteomes" id="UP000218677"/>
    </source>
</evidence>
<keyword evidence="3 4" id="KW-0732">Signal</keyword>